<evidence type="ECO:0000256" key="4">
    <source>
        <dbReference type="ARBA" id="ARBA00007637"/>
    </source>
</evidence>
<evidence type="ECO:0000256" key="5">
    <source>
        <dbReference type="ARBA" id="ARBA00013189"/>
    </source>
</evidence>
<evidence type="ECO:0000256" key="8">
    <source>
        <dbReference type="ARBA" id="ARBA00023235"/>
    </source>
</evidence>
<dbReference type="GO" id="GO:0003978">
    <property type="term" value="F:UDP-glucose 4-epimerase activity"/>
    <property type="evidence" value="ECO:0007669"/>
    <property type="project" value="UniProtKB-UniRule"/>
</dbReference>
<dbReference type="Gene3D" id="3.90.25.10">
    <property type="entry name" value="UDP-galactose 4-epimerase, domain 1"/>
    <property type="match status" value="1"/>
</dbReference>
<protein>
    <recommendedName>
        <fullName evidence="6 10">UDP-glucose 4-epimerase</fullName>
        <ecNumber evidence="5 10">5.1.3.2</ecNumber>
    </recommendedName>
</protein>
<keyword evidence="8 10" id="KW-0413">Isomerase</keyword>
<evidence type="ECO:0000259" key="11">
    <source>
        <dbReference type="Pfam" id="PF01370"/>
    </source>
</evidence>
<evidence type="ECO:0000313" key="12">
    <source>
        <dbReference type="EMBL" id="KAF0250728.1"/>
    </source>
</evidence>
<evidence type="ECO:0000313" key="13">
    <source>
        <dbReference type="Proteomes" id="UP000442695"/>
    </source>
</evidence>
<dbReference type="PANTHER" id="PTHR43725">
    <property type="entry name" value="UDP-GLUCOSE 4-EPIMERASE"/>
    <property type="match status" value="1"/>
</dbReference>
<dbReference type="InterPro" id="IPR005886">
    <property type="entry name" value="UDP_G4E"/>
</dbReference>
<comment type="catalytic activity">
    <reaction evidence="1 10">
        <text>UDP-alpha-D-glucose = UDP-alpha-D-galactose</text>
        <dbReference type="Rhea" id="RHEA:22168"/>
        <dbReference type="ChEBI" id="CHEBI:58885"/>
        <dbReference type="ChEBI" id="CHEBI:66914"/>
        <dbReference type="EC" id="5.1.3.2"/>
    </reaction>
</comment>
<evidence type="ECO:0000256" key="3">
    <source>
        <dbReference type="ARBA" id="ARBA00004947"/>
    </source>
</evidence>
<dbReference type="PANTHER" id="PTHR43725:SF53">
    <property type="entry name" value="UDP-ARABINOSE 4-EPIMERASE 1"/>
    <property type="match status" value="1"/>
</dbReference>
<accession>A0A7V8J0L2</accession>
<comment type="similarity">
    <text evidence="4 10">Belongs to the NAD(P)-dependent epimerase/dehydratase family.</text>
</comment>
<feature type="domain" description="NAD-dependent epimerase/dehydratase" evidence="11">
    <location>
        <begin position="7"/>
        <end position="255"/>
    </location>
</feature>
<organism evidence="12 13">
    <name type="scientific">Pseudomonas putida</name>
    <name type="common">Arthrobacter siderocapsulatus</name>
    <dbReference type="NCBI Taxonomy" id="303"/>
    <lineage>
        <taxon>Bacteria</taxon>
        <taxon>Pseudomonadati</taxon>
        <taxon>Pseudomonadota</taxon>
        <taxon>Gammaproteobacteria</taxon>
        <taxon>Pseudomonadales</taxon>
        <taxon>Pseudomonadaceae</taxon>
        <taxon>Pseudomonas</taxon>
    </lineage>
</organism>
<dbReference type="InterPro" id="IPR001509">
    <property type="entry name" value="Epimerase_deHydtase"/>
</dbReference>
<evidence type="ECO:0000256" key="7">
    <source>
        <dbReference type="ARBA" id="ARBA00023027"/>
    </source>
</evidence>
<dbReference type="EMBL" id="WOWR01000094">
    <property type="protein sequence ID" value="KAF0250728.1"/>
    <property type="molecule type" value="Genomic_DNA"/>
</dbReference>
<evidence type="ECO:0000256" key="6">
    <source>
        <dbReference type="ARBA" id="ARBA00018569"/>
    </source>
</evidence>
<gene>
    <name evidence="12" type="primary">galE</name>
    <name evidence="12" type="ORF">GN299_32405</name>
</gene>
<dbReference type="Pfam" id="PF01370">
    <property type="entry name" value="Epimerase"/>
    <property type="match status" value="1"/>
</dbReference>
<keyword evidence="9 10" id="KW-0119">Carbohydrate metabolism</keyword>
<dbReference type="AlphaFoldDB" id="A0A7V8J0L2"/>
<comment type="cofactor">
    <cofactor evidence="2 10">
        <name>NAD(+)</name>
        <dbReference type="ChEBI" id="CHEBI:57540"/>
    </cofactor>
</comment>
<evidence type="ECO:0000256" key="2">
    <source>
        <dbReference type="ARBA" id="ARBA00001911"/>
    </source>
</evidence>
<dbReference type="RefSeq" id="WP_156860052.1">
    <property type="nucleotide sequence ID" value="NZ_WOWR01000094.1"/>
</dbReference>
<evidence type="ECO:0000256" key="9">
    <source>
        <dbReference type="ARBA" id="ARBA00023277"/>
    </source>
</evidence>
<dbReference type="UniPathway" id="UPA00214"/>
<keyword evidence="7 10" id="KW-0520">NAD</keyword>
<dbReference type="EC" id="5.1.3.2" evidence="5 10"/>
<dbReference type="CDD" id="cd05247">
    <property type="entry name" value="UDP_G4E_1_SDR_e"/>
    <property type="match status" value="1"/>
</dbReference>
<dbReference type="Gene3D" id="3.40.50.720">
    <property type="entry name" value="NAD(P)-binding Rossmann-like Domain"/>
    <property type="match status" value="1"/>
</dbReference>
<dbReference type="InterPro" id="IPR036291">
    <property type="entry name" value="NAD(P)-bd_dom_sf"/>
</dbReference>
<comment type="subunit">
    <text evidence="10">Homodimer.</text>
</comment>
<dbReference type="GO" id="GO:0033499">
    <property type="term" value="P:galactose catabolic process via UDP-galactose, Leloir pathway"/>
    <property type="evidence" value="ECO:0007669"/>
    <property type="project" value="TreeGrafter"/>
</dbReference>
<evidence type="ECO:0000256" key="1">
    <source>
        <dbReference type="ARBA" id="ARBA00000083"/>
    </source>
</evidence>
<proteinExistence type="inferred from homology"/>
<dbReference type="Proteomes" id="UP000442695">
    <property type="component" value="Unassembled WGS sequence"/>
</dbReference>
<comment type="pathway">
    <text evidence="3 10">Carbohydrate metabolism; galactose metabolism.</text>
</comment>
<dbReference type="NCBIfam" id="TIGR01179">
    <property type="entry name" value="galE"/>
    <property type="match status" value="1"/>
</dbReference>
<evidence type="ECO:0000256" key="10">
    <source>
        <dbReference type="RuleBase" id="RU366046"/>
    </source>
</evidence>
<dbReference type="SUPFAM" id="SSF51735">
    <property type="entry name" value="NAD(P)-binding Rossmann-fold domains"/>
    <property type="match status" value="1"/>
</dbReference>
<name>A0A7V8J0L2_PSEPU</name>
<sequence>MQPQKSVCVVGGAGYIGSHMVSLLKSKGYRVVVFDDLSNGHAEAIKEVELFQGSILDREALTEFLSQHNFQCVFHFASLIQVGESVSNPSLYYQNNVVGSINLLDCMIARGIKKIIFSSTAAIFGSPLSIPINEDHAKSPLSPYGKTKLIVEEILKDYDTAYGLKSISLRYFNAAGAAPDGMLGERHNPETHLIPLVLQYASNRQENFSIFGDDYNTPDGTCIRDYIHVADLCDAHLLALEYLEVNNRSDSFNLGTGVGHSVAEIINTAQIISEKSFDITVLSRRPGDPSVLIADGTKARKILGWAPRWGIEDIIAHAWGWETKFPWP</sequence>
<reference evidence="12 13" key="1">
    <citation type="submission" date="2019-12" db="EMBL/GenBank/DDBJ databases">
        <authorList>
            <person name="Woiski C."/>
        </authorList>
    </citation>
    <scope>NUCLEOTIDE SEQUENCE [LARGE SCALE GENOMIC DNA]</scope>
    <source>
        <strain evidence="12 13">BOE100</strain>
    </source>
</reference>
<comment type="caution">
    <text evidence="12">The sequence shown here is derived from an EMBL/GenBank/DDBJ whole genome shotgun (WGS) entry which is preliminary data.</text>
</comment>